<dbReference type="EMBL" id="MHPU01000010">
    <property type="protein sequence ID" value="OGZ89206.1"/>
    <property type="molecule type" value="Genomic_DNA"/>
</dbReference>
<evidence type="ECO:0000259" key="1">
    <source>
        <dbReference type="PROSITE" id="PS50943"/>
    </source>
</evidence>
<dbReference type="Gene3D" id="1.10.260.40">
    <property type="entry name" value="lambda repressor-like DNA-binding domains"/>
    <property type="match status" value="1"/>
</dbReference>
<dbReference type="AlphaFoldDB" id="A0A1G2JPY8"/>
<dbReference type="GO" id="GO:0003677">
    <property type="term" value="F:DNA binding"/>
    <property type="evidence" value="ECO:0007669"/>
    <property type="project" value="InterPro"/>
</dbReference>
<feature type="domain" description="HTH cro/C1-type" evidence="1">
    <location>
        <begin position="43"/>
        <end position="96"/>
    </location>
</feature>
<dbReference type="InterPro" id="IPR010982">
    <property type="entry name" value="Lambda_DNA-bd_dom_sf"/>
</dbReference>
<organism evidence="2 3">
    <name type="scientific">Candidatus Staskawiczbacteria bacterium RIFOXYD1_FULL_32_13</name>
    <dbReference type="NCBI Taxonomy" id="1802234"/>
    <lineage>
        <taxon>Bacteria</taxon>
        <taxon>Candidatus Staskawicziibacteriota</taxon>
    </lineage>
</organism>
<dbReference type="SMART" id="SM00530">
    <property type="entry name" value="HTH_XRE"/>
    <property type="match status" value="1"/>
</dbReference>
<dbReference type="SUPFAM" id="SSF47413">
    <property type="entry name" value="lambda repressor-like DNA-binding domains"/>
    <property type="match status" value="1"/>
</dbReference>
<evidence type="ECO:0000313" key="2">
    <source>
        <dbReference type="EMBL" id="OGZ89206.1"/>
    </source>
</evidence>
<dbReference type="InterPro" id="IPR001387">
    <property type="entry name" value="Cro/C1-type_HTH"/>
</dbReference>
<gene>
    <name evidence="2" type="ORF">A2561_01305</name>
</gene>
<comment type="caution">
    <text evidence="2">The sequence shown here is derived from an EMBL/GenBank/DDBJ whole genome shotgun (WGS) entry which is preliminary data.</text>
</comment>
<proteinExistence type="predicted"/>
<reference evidence="2 3" key="1">
    <citation type="journal article" date="2016" name="Nat. Commun.">
        <title>Thousands of microbial genomes shed light on interconnected biogeochemical processes in an aquifer system.</title>
        <authorList>
            <person name="Anantharaman K."/>
            <person name="Brown C.T."/>
            <person name="Hug L.A."/>
            <person name="Sharon I."/>
            <person name="Castelle C.J."/>
            <person name="Probst A.J."/>
            <person name="Thomas B.C."/>
            <person name="Singh A."/>
            <person name="Wilkins M.J."/>
            <person name="Karaoz U."/>
            <person name="Brodie E.L."/>
            <person name="Williams K.H."/>
            <person name="Hubbard S.S."/>
            <person name="Banfield J.F."/>
        </authorList>
    </citation>
    <scope>NUCLEOTIDE SEQUENCE [LARGE SCALE GENOMIC DNA]</scope>
</reference>
<name>A0A1G2JPY8_9BACT</name>
<evidence type="ECO:0000313" key="3">
    <source>
        <dbReference type="Proteomes" id="UP000178935"/>
    </source>
</evidence>
<dbReference type="Pfam" id="PF01381">
    <property type="entry name" value="HTH_3"/>
    <property type="match status" value="1"/>
</dbReference>
<dbReference type="Proteomes" id="UP000178935">
    <property type="component" value="Unassembled WGS sequence"/>
</dbReference>
<dbReference type="CDD" id="cd00093">
    <property type="entry name" value="HTH_XRE"/>
    <property type="match status" value="1"/>
</dbReference>
<dbReference type="PROSITE" id="PS50943">
    <property type="entry name" value="HTH_CROC1"/>
    <property type="match status" value="1"/>
</dbReference>
<protein>
    <recommendedName>
        <fullName evidence="1">HTH cro/C1-type domain-containing protein</fullName>
    </recommendedName>
</protein>
<accession>A0A1G2JPY8</accession>
<sequence length="98" mass="10907">MSNLDNAIAALKAANMIVSQNQQSNSVQVNQQRTYMQDISKTIKEERLKQGLTQCDLAKMAGYSQGTIARAETNLWISIFCLVSIFEALGKKILLINK</sequence>